<dbReference type="GeneID" id="58717070"/>
<dbReference type="InterPro" id="IPR023393">
    <property type="entry name" value="START-like_dom_sf"/>
</dbReference>
<proteinExistence type="inferred from homology"/>
<dbReference type="Proteomes" id="UP000539064">
    <property type="component" value="Unassembled WGS sequence"/>
</dbReference>
<feature type="domain" description="Activator of Hsp90 ATPase homologue 1/2-like C-terminal" evidence="2">
    <location>
        <begin position="24"/>
        <end position="133"/>
    </location>
</feature>
<dbReference type="Proteomes" id="UP000548082">
    <property type="component" value="Unassembled WGS sequence"/>
</dbReference>
<organism evidence="3 6">
    <name type="scientific">Listeria booriae</name>
    <dbReference type="NCBI Taxonomy" id="1552123"/>
    <lineage>
        <taxon>Bacteria</taxon>
        <taxon>Bacillati</taxon>
        <taxon>Bacillota</taxon>
        <taxon>Bacilli</taxon>
        <taxon>Bacillales</taxon>
        <taxon>Listeriaceae</taxon>
        <taxon>Listeria</taxon>
    </lineage>
</organism>
<evidence type="ECO:0000313" key="8">
    <source>
        <dbReference type="Proteomes" id="UP000548082"/>
    </source>
</evidence>
<dbReference type="SUPFAM" id="SSF55961">
    <property type="entry name" value="Bet v1-like"/>
    <property type="match status" value="1"/>
</dbReference>
<dbReference type="EMBL" id="JAARVG010000005">
    <property type="protein sequence ID" value="MBC1793083.1"/>
    <property type="molecule type" value="Genomic_DNA"/>
</dbReference>
<evidence type="ECO:0000256" key="1">
    <source>
        <dbReference type="ARBA" id="ARBA00006817"/>
    </source>
</evidence>
<name>A0A099WAR6_9LIST</name>
<dbReference type="Proteomes" id="UP000029844">
    <property type="component" value="Unassembled WGS sequence"/>
</dbReference>
<keyword evidence="6" id="KW-1185">Reference proteome</keyword>
<comment type="similarity">
    <text evidence="1">Belongs to the AHA1 family.</text>
</comment>
<dbReference type="CDD" id="cd08899">
    <property type="entry name" value="SRPBCC_CalC_Aha1-like_6"/>
    <property type="match status" value="1"/>
</dbReference>
<dbReference type="AlphaFoldDB" id="A0A099WAR6"/>
<dbReference type="OrthoDB" id="9803476at2"/>
<dbReference type="InterPro" id="IPR013538">
    <property type="entry name" value="ASHA1/2-like_C"/>
</dbReference>
<evidence type="ECO:0000313" key="5">
    <source>
        <dbReference type="EMBL" id="MBC1796418.1"/>
    </source>
</evidence>
<reference evidence="7 8" key="2">
    <citation type="submission" date="2020-03" db="EMBL/GenBank/DDBJ databases">
        <title>Soil Listeria distribution.</title>
        <authorList>
            <person name="Liao J."/>
            <person name="Wiedmann M."/>
        </authorList>
    </citation>
    <scope>NUCLEOTIDE SEQUENCE [LARGE SCALE GENOMIC DNA]</scope>
    <source>
        <strain evidence="4 7">FSL L7-0978</strain>
        <strain evidence="5 8">FSL L7-0990</strain>
    </source>
</reference>
<dbReference type="Gene3D" id="3.30.530.20">
    <property type="match status" value="1"/>
</dbReference>
<comment type="caution">
    <text evidence="3">The sequence shown here is derived from an EMBL/GenBank/DDBJ whole genome shotgun (WGS) entry which is preliminary data.</text>
</comment>
<dbReference type="STRING" id="1552123.EP57_06725"/>
<evidence type="ECO:0000259" key="2">
    <source>
        <dbReference type="Pfam" id="PF08327"/>
    </source>
</evidence>
<dbReference type="eggNOG" id="COG3832">
    <property type="taxonomic scope" value="Bacteria"/>
</dbReference>
<evidence type="ECO:0000313" key="7">
    <source>
        <dbReference type="Proteomes" id="UP000539064"/>
    </source>
</evidence>
<evidence type="ECO:0000313" key="6">
    <source>
        <dbReference type="Proteomes" id="UP000029844"/>
    </source>
</evidence>
<reference evidence="3 6" key="1">
    <citation type="submission" date="2014-05" db="EMBL/GenBank/DDBJ databases">
        <title>Novel Listeriaceae from food processing environments.</title>
        <authorList>
            <person name="den Bakker H.C."/>
        </authorList>
    </citation>
    <scope>NUCLEOTIDE SEQUENCE [LARGE SCALE GENOMIC DNA]</scope>
    <source>
        <strain evidence="3 6">FSL A5-0281</strain>
    </source>
</reference>
<protein>
    <submittedName>
        <fullName evidence="4">SRPBCC family protein</fullName>
    </submittedName>
</protein>
<dbReference type="EMBL" id="JNFA01000019">
    <property type="protein sequence ID" value="KGL41528.1"/>
    <property type="molecule type" value="Genomic_DNA"/>
</dbReference>
<accession>A0A099WAR6</accession>
<dbReference type="Pfam" id="PF08327">
    <property type="entry name" value="AHSA1"/>
    <property type="match status" value="1"/>
</dbReference>
<evidence type="ECO:0000313" key="4">
    <source>
        <dbReference type="EMBL" id="MBC1793083.1"/>
    </source>
</evidence>
<gene>
    <name evidence="3" type="ORF">EP57_06725</name>
    <name evidence="4" type="ORF">HCA52_06605</name>
    <name evidence="5" type="ORF">HCA55_06755</name>
</gene>
<dbReference type="EMBL" id="JAARVD010000003">
    <property type="protein sequence ID" value="MBC1796418.1"/>
    <property type="molecule type" value="Genomic_DNA"/>
</dbReference>
<dbReference type="RefSeq" id="WP_036085339.1">
    <property type="nucleotide sequence ID" value="NZ_CBCSHQ010000014.1"/>
</dbReference>
<evidence type="ECO:0000313" key="3">
    <source>
        <dbReference type="EMBL" id="KGL41528.1"/>
    </source>
</evidence>
<sequence>MQETYNKQTDKTGDMIFEIELKGNIETVWNLIATTKGFEQWFPEISVGEPGVNGLILFDFGDGQYEESTITAYEPPTLLQYDWDKNTVRFELTDQGDTTILTFTESIVNLTTHTPRDIAGWHMCLQRIQGILESREVSFTEDEFLALFDKYQALLFEK</sequence>